<dbReference type="InterPro" id="IPR034457">
    <property type="entry name" value="Organic_radical-activating"/>
</dbReference>
<dbReference type="InterPro" id="IPR013785">
    <property type="entry name" value="Aldolase_TIM"/>
</dbReference>
<dbReference type="PANTHER" id="PTHR30352:SF13">
    <property type="entry name" value="GLYCYL-RADICAL ENZYME ACTIVATING ENZYME YJJW-RELATED"/>
    <property type="match status" value="1"/>
</dbReference>
<dbReference type="InterPro" id="IPR007197">
    <property type="entry name" value="rSAM"/>
</dbReference>
<protein>
    <recommendedName>
        <fullName evidence="7">Radical SAM core domain-containing protein</fullName>
    </recommendedName>
</protein>
<dbReference type="PROSITE" id="PS51918">
    <property type="entry name" value="RADICAL_SAM"/>
    <property type="match status" value="1"/>
</dbReference>
<dbReference type="SFLD" id="SFLDS00029">
    <property type="entry name" value="Radical_SAM"/>
    <property type="match status" value="2"/>
</dbReference>
<dbReference type="Pfam" id="PF04055">
    <property type="entry name" value="Radical_SAM"/>
    <property type="match status" value="1"/>
</dbReference>
<evidence type="ECO:0000313" key="8">
    <source>
        <dbReference type="EMBL" id="EKD25481.1"/>
    </source>
</evidence>
<dbReference type="GO" id="GO:0003824">
    <property type="term" value="F:catalytic activity"/>
    <property type="evidence" value="ECO:0007669"/>
    <property type="project" value="InterPro"/>
</dbReference>
<proteinExistence type="predicted"/>
<dbReference type="Gene3D" id="3.20.20.70">
    <property type="entry name" value="Aldolase class I"/>
    <property type="match status" value="1"/>
</dbReference>
<keyword evidence="5" id="KW-0408">Iron</keyword>
<dbReference type="InterPro" id="IPR012840">
    <property type="entry name" value="NrdG2"/>
</dbReference>
<evidence type="ECO:0000259" key="7">
    <source>
        <dbReference type="PROSITE" id="PS51918"/>
    </source>
</evidence>
<dbReference type="NCBIfam" id="TIGR02495">
    <property type="entry name" value="NrdG2"/>
    <property type="match status" value="1"/>
</dbReference>
<dbReference type="SFLD" id="SFLDG01094">
    <property type="entry name" value="Uncharacterised_Radical_SAM_Su"/>
    <property type="match status" value="1"/>
</dbReference>
<evidence type="ECO:0000256" key="3">
    <source>
        <dbReference type="ARBA" id="ARBA00022691"/>
    </source>
</evidence>
<feature type="domain" description="Radical SAM core" evidence="7">
    <location>
        <begin position="3"/>
        <end position="226"/>
    </location>
</feature>
<dbReference type="PANTHER" id="PTHR30352">
    <property type="entry name" value="PYRUVATE FORMATE-LYASE-ACTIVATING ENZYME"/>
    <property type="match status" value="1"/>
</dbReference>
<evidence type="ECO:0000256" key="5">
    <source>
        <dbReference type="ARBA" id="ARBA00023004"/>
    </source>
</evidence>
<dbReference type="InterPro" id="IPR058240">
    <property type="entry name" value="rSAM_sf"/>
</dbReference>
<evidence type="ECO:0000256" key="4">
    <source>
        <dbReference type="ARBA" id="ARBA00022723"/>
    </source>
</evidence>
<keyword evidence="6" id="KW-0411">Iron-sulfur</keyword>
<dbReference type="AlphaFoldDB" id="K1XJS4"/>
<evidence type="ECO:0000256" key="6">
    <source>
        <dbReference type="ARBA" id="ARBA00023014"/>
    </source>
</evidence>
<keyword evidence="3" id="KW-0949">S-adenosyl-L-methionine</keyword>
<keyword evidence="2" id="KW-0004">4Fe-4S</keyword>
<name>K1XJS4_9BACT</name>
<dbReference type="CDD" id="cd01335">
    <property type="entry name" value="Radical_SAM"/>
    <property type="match status" value="1"/>
</dbReference>
<dbReference type="SUPFAM" id="SSF102114">
    <property type="entry name" value="Radical SAM enzymes"/>
    <property type="match status" value="1"/>
</dbReference>
<sequence length="226" mass="26680">MIDYPGKIACVVFTQWCNFRCHFCHNPECVLPEKMMLFQNDLIPEEVFFNFLKSRKWLLDGVSICGGEPTIRPDLYDFAKKIKDMGFLVKLDTNGRDYRIVERMIQDKILDYVAVDLKHSLHIYDQAIGVQEQPEFFNSYQKLLQTLLESKIDYEYRTTVAKGMHTADDIENMAVYIRGAKHYYLQNYIGGNTLDPNFWGTPFDDEELENFKKIAERYVQHCEIRK</sequence>
<dbReference type="GO" id="GO:0051539">
    <property type="term" value="F:4 iron, 4 sulfur cluster binding"/>
    <property type="evidence" value="ECO:0007669"/>
    <property type="project" value="UniProtKB-KW"/>
</dbReference>
<gene>
    <name evidence="8" type="ORF">ACD_80C00046G0008</name>
</gene>
<evidence type="ECO:0000256" key="1">
    <source>
        <dbReference type="ARBA" id="ARBA00001966"/>
    </source>
</evidence>
<keyword evidence="4" id="KW-0479">Metal-binding</keyword>
<evidence type="ECO:0000256" key="2">
    <source>
        <dbReference type="ARBA" id="ARBA00022485"/>
    </source>
</evidence>
<dbReference type="EMBL" id="AMFJ01036053">
    <property type="protein sequence ID" value="EKD25481.1"/>
    <property type="molecule type" value="Genomic_DNA"/>
</dbReference>
<comment type="caution">
    <text evidence="8">The sequence shown here is derived from an EMBL/GenBank/DDBJ whole genome shotgun (WGS) entry which is preliminary data.</text>
</comment>
<organism evidence="8">
    <name type="scientific">uncultured bacterium</name>
    <name type="common">gcode 4</name>
    <dbReference type="NCBI Taxonomy" id="1234023"/>
    <lineage>
        <taxon>Bacteria</taxon>
        <taxon>environmental samples</taxon>
    </lineage>
</organism>
<dbReference type="SFLD" id="SFLDG01067">
    <property type="entry name" value="SPASM/twitch_domain_containing"/>
    <property type="match status" value="1"/>
</dbReference>
<accession>K1XJS4</accession>
<reference evidence="8" key="1">
    <citation type="journal article" date="2012" name="Science">
        <title>Fermentation, hydrogen, and sulfur metabolism in multiple uncultivated bacterial phyla.</title>
        <authorList>
            <person name="Wrighton K.C."/>
            <person name="Thomas B.C."/>
            <person name="Sharon I."/>
            <person name="Miller C.S."/>
            <person name="Castelle C.J."/>
            <person name="VerBerkmoes N.C."/>
            <person name="Wilkins M.J."/>
            <person name="Hettich R.L."/>
            <person name="Lipton M.S."/>
            <person name="Williams K.H."/>
            <person name="Long P.E."/>
            <person name="Banfield J.F."/>
        </authorList>
    </citation>
    <scope>NUCLEOTIDE SEQUENCE [LARGE SCALE GENOMIC DNA]</scope>
</reference>
<comment type="cofactor">
    <cofactor evidence="1">
        <name>[4Fe-4S] cluster</name>
        <dbReference type="ChEBI" id="CHEBI:49883"/>
    </cofactor>
</comment>
<dbReference type="GO" id="GO:0046872">
    <property type="term" value="F:metal ion binding"/>
    <property type="evidence" value="ECO:0007669"/>
    <property type="project" value="UniProtKB-KW"/>
</dbReference>